<organism evidence="2 3">
    <name type="scientific">Methylobacterium indicum</name>
    <dbReference type="NCBI Taxonomy" id="1775910"/>
    <lineage>
        <taxon>Bacteria</taxon>
        <taxon>Pseudomonadati</taxon>
        <taxon>Pseudomonadota</taxon>
        <taxon>Alphaproteobacteria</taxon>
        <taxon>Hyphomicrobiales</taxon>
        <taxon>Methylobacteriaceae</taxon>
        <taxon>Methylobacterium</taxon>
    </lineage>
</organism>
<dbReference type="EMBL" id="AP024145">
    <property type="protein sequence ID" value="BCM86785.1"/>
    <property type="molecule type" value="Genomic_DNA"/>
</dbReference>
<dbReference type="SUPFAM" id="SSF55785">
    <property type="entry name" value="PYP-like sensor domain (PAS domain)"/>
    <property type="match status" value="1"/>
</dbReference>
<dbReference type="InterPro" id="IPR029014">
    <property type="entry name" value="NiFe-Hase_large"/>
</dbReference>
<dbReference type="SUPFAM" id="SSF56762">
    <property type="entry name" value="HydB/Nqo4-like"/>
    <property type="match status" value="1"/>
</dbReference>
<dbReference type="AlphaFoldDB" id="A0A8H8WY64"/>
<dbReference type="Pfam" id="PF08447">
    <property type="entry name" value="PAS_3"/>
    <property type="match status" value="1"/>
</dbReference>
<sequence>MIEEYGFAGNWHWSFASDEQRWSPGFFRLLGLDPFTTASRYDLLIDLLHPDDRARLASPGQIRQGDVVPMALVRVIRPSGELRILSILSELRVSPEGRPLSVGGVALDVSDRERLRHLQEAEQRRRRALYLTSYTATYSLGPDLVHRFPAEVAQVHGLSLEEIETDPFLMVVPEARTALRDRGWAMYDDHQRFQAISHERLANGELWRFRLVGAPAWNAAGDYLGWTGMKYPVHESGAPVHGILAPKDAALRFGLEQAVRGRHLRAARGLLDWSMSTLAEAGGLSLSTVRRLEDDAEGRSSRSRHKAVDALRRAGIRFIAMDDGTIAVVKT</sequence>
<evidence type="ECO:0000259" key="1">
    <source>
        <dbReference type="Pfam" id="PF08447"/>
    </source>
</evidence>
<gene>
    <name evidence="2" type="ORF">mvi_52460</name>
</gene>
<dbReference type="Gene3D" id="3.30.450.20">
    <property type="entry name" value="PAS domain"/>
    <property type="match status" value="1"/>
</dbReference>
<dbReference type="Gene3D" id="1.10.260.40">
    <property type="entry name" value="lambda repressor-like DNA-binding domains"/>
    <property type="match status" value="1"/>
</dbReference>
<evidence type="ECO:0000313" key="2">
    <source>
        <dbReference type="EMBL" id="BCM86785.1"/>
    </source>
</evidence>
<evidence type="ECO:0000313" key="3">
    <source>
        <dbReference type="Proteomes" id="UP000663508"/>
    </source>
</evidence>
<dbReference type="InterPro" id="IPR035965">
    <property type="entry name" value="PAS-like_dom_sf"/>
</dbReference>
<protein>
    <recommendedName>
        <fullName evidence="1">PAS fold-3 domain-containing protein</fullName>
    </recommendedName>
</protein>
<accession>A0A8H8WY64</accession>
<name>A0A8H8WY64_9HYPH</name>
<proteinExistence type="predicted"/>
<dbReference type="RefSeq" id="WP_244748714.1">
    <property type="nucleotide sequence ID" value="NZ_AP024145.1"/>
</dbReference>
<dbReference type="InterPro" id="IPR013655">
    <property type="entry name" value="PAS_fold_3"/>
</dbReference>
<reference evidence="2" key="1">
    <citation type="submission" date="2020-11" db="EMBL/GenBank/DDBJ databases">
        <title>Complete genome sequence of a novel pathogenic Methylobacterium strain isolated from rice in Vietnam.</title>
        <authorList>
            <person name="Lai K."/>
            <person name="Okazaki S."/>
            <person name="Higashi K."/>
            <person name="Mori H."/>
            <person name="Toyoda A."/>
            <person name="Kurokawa K."/>
        </authorList>
    </citation>
    <scope>NUCLEOTIDE SEQUENCE</scope>
    <source>
        <strain evidence="2">VL1</strain>
    </source>
</reference>
<feature type="domain" description="PAS fold-3" evidence="1">
    <location>
        <begin position="21"/>
        <end position="105"/>
    </location>
</feature>
<dbReference type="GO" id="GO:0003677">
    <property type="term" value="F:DNA binding"/>
    <property type="evidence" value="ECO:0007669"/>
    <property type="project" value="InterPro"/>
</dbReference>
<dbReference type="Proteomes" id="UP000663508">
    <property type="component" value="Chromosome"/>
</dbReference>
<dbReference type="InterPro" id="IPR010982">
    <property type="entry name" value="Lambda_DNA-bd_dom_sf"/>
</dbReference>
<dbReference type="KEGG" id="mind:mvi_52460"/>